<accession>A0AAV3GW55</accession>
<reference evidence="2 3" key="1">
    <citation type="submission" date="2012-04" db="EMBL/GenBank/DDBJ databases">
        <authorList>
            <person name="Weinstock G."/>
            <person name="Sodergren E."/>
            <person name="Lobos E.A."/>
            <person name="Fulton L."/>
            <person name="Fulton R."/>
            <person name="Courtney L."/>
            <person name="Fronick C."/>
            <person name="O'Laughlin M."/>
            <person name="Godfrey J."/>
            <person name="Wilson R.M."/>
            <person name="Miner T."/>
            <person name="Farmer C."/>
            <person name="Delehaunty K."/>
            <person name="Cordes M."/>
            <person name="Minx P."/>
            <person name="Tomlinson C."/>
            <person name="Chen J."/>
            <person name="Wollam A."/>
            <person name="Pepin K.H."/>
            <person name="Bhonagiri V."/>
            <person name="Zhang X."/>
            <person name="Suruliraj S."/>
            <person name="Warren W."/>
            <person name="Mitreva M."/>
            <person name="Mardis E.R."/>
            <person name="Wilson R.K."/>
        </authorList>
    </citation>
    <scope>NUCLEOTIDE SEQUENCE [LARGE SCALE GENOMIC DNA]</scope>
    <source>
        <strain evidence="2 3">R496</strain>
    </source>
</reference>
<sequence>MNTTTKAYNFKSFLEKDRYLLDSWSFFIFSIYKVITLFYNFVNQIKILS</sequence>
<evidence type="ECO:0000313" key="2">
    <source>
        <dbReference type="EMBL" id="EJX52768.1"/>
    </source>
</evidence>
<proteinExistence type="predicted"/>
<name>A0AAV3GW55_ENTFC</name>
<dbReference type="AlphaFoldDB" id="A0AAV3GW55"/>
<keyword evidence="1" id="KW-0472">Membrane</keyword>
<feature type="transmembrane region" description="Helical" evidence="1">
    <location>
        <begin position="24"/>
        <end position="42"/>
    </location>
</feature>
<protein>
    <submittedName>
        <fullName evidence="2">Uncharacterized protein</fullName>
    </submittedName>
</protein>
<dbReference type="Proteomes" id="UP000006402">
    <property type="component" value="Unassembled WGS sequence"/>
</dbReference>
<evidence type="ECO:0000313" key="3">
    <source>
        <dbReference type="Proteomes" id="UP000006402"/>
    </source>
</evidence>
<organism evidence="2 3">
    <name type="scientific">Enterococcus faecium R496</name>
    <dbReference type="NCBI Taxonomy" id="1134836"/>
    <lineage>
        <taxon>Bacteria</taxon>
        <taxon>Bacillati</taxon>
        <taxon>Bacillota</taxon>
        <taxon>Bacilli</taxon>
        <taxon>Lactobacillales</taxon>
        <taxon>Enterococcaceae</taxon>
        <taxon>Enterococcus</taxon>
    </lineage>
</organism>
<keyword evidence="1" id="KW-1133">Transmembrane helix</keyword>
<keyword evidence="1" id="KW-0812">Transmembrane</keyword>
<evidence type="ECO:0000256" key="1">
    <source>
        <dbReference type="SAM" id="Phobius"/>
    </source>
</evidence>
<dbReference type="EMBL" id="AMAH01000112">
    <property type="protein sequence ID" value="EJX52768.1"/>
    <property type="molecule type" value="Genomic_DNA"/>
</dbReference>
<gene>
    <name evidence="2" type="ORF">HMPREF1378_01480</name>
</gene>
<comment type="caution">
    <text evidence="2">The sequence shown here is derived from an EMBL/GenBank/DDBJ whole genome shotgun (WGS) entry which is preliminary data.</text>
</comment>